<accession>A0A0L0HL69</accession>
<dbReference type="InParanoid" id="A0A0L0HL69"/>
<dbReference type="GeneID" id="27692252"/>
<dbReference type="OrthoDB" id="10552787at2759"/>
<proteinExistence type="predicted"/>
<evidence type="ECO:0000313" key="2">
    <source>
        <dbReference type="EMBL" id="KND01872.1"/>
    </source>
</evidence>
<organism evidence="2 3">
    <name type="scientific">Spizellomyces punctatus (strain DAOM BR117)</name>
    <dbReference type="NCBI Taxonomy" id="645134"/>
    <lineage>
        <taxon>Eukaryota</taxon>
        <taxon>Fungi</taxon>
        <taxon>Fungi incertae sedis</taxon>
        <taxon>Chytridiomycota</taxon>
        <taxon>Chytridiomycota incertae sedis</taxon>
        <taxon>Chytridiomycetes</taxon>
        <taxon>Spizellomycetales</taxon>
        <taxon>Spizellomycetaceae</taxon>
        <taxon>Spizellomyces</taxon>
    </lineage>
</organism>
<name>A0A0L0HL69_SPIPD</name>
<dbReference type="VEuPathDB" id="FungiDB:SPPG_09127"/>
<keyword evidence="3" id="KW-1185">Reference proteome</keyword>
<dbReference type="RefSeq" id="XP_016609911.1">
    <property type="nucleotide sequence ID" value="XM_016757284.1"/>
</dbReference>
<evidence type="ECO:0000313" key="3">
    <source>
        <dbReference type="Proteomes" id="UP000053201"/>
    </source>
</evidence>
<protein>
    <submittedName>
        <fullName evidence="2">Uncharacterized protein</fullName>
    </submittedName>
</protein>
<keyword evidence="1" id="KW-1133">Transmembrane helix</keyword>
<dbReference type="Proteomes" id="UP000053201">
    <property type="component" value="Unassembled WGS sequence"/>
</dbReference>
<gene>
    <name evidence="2" type="ORF">SPPG_09127</name>
</gene>
<evidence type="ECO:0000256" key="1">
    <source>
        <dbReference type="SAM" id="Phobius"/>
    </source>
</evidence>
<dbReference type="EMBL" id="KQ257454">
    <property type="protein sequence ID" value="KND01872.1"/>
    <property type="molecule type" value="Genomic_DNA"/>
</dbReference>
<sequence>MVHHSPPLDEMKSITYRLSYRQTAASSRYCQQESMGLMITIAISSVTVMSFSWSKFVVYASLFLEKVEKWRRTGNCKEALHLGKATVLLKKKPFSRQIRRTS</sequence>
<feature type="transmembrane region" description="Helical" evidence="1">
    <location>
        <begin position="37"/>
        <end position="64"/>
    </location>
</feature>
<keyword evidence="1" id="KW-0812">Transmembrane</keyword>
<keyword evidence="1" id="KW-0472">Membrane</keyword>
<dbReference type="AlphaFoldDB" id="A0A0L0HL69"/>
<reference evidence="2 3" key="1">
    <citation type="submission" date="2009-08" db="EMBL/GenBank/DDBJ databases">
        <title>The Genome Sequence of Spizellomyces punctatus strain DAOM BR117.</title>
        <authorList>
            <consortium name="The Broad Institute Genome Sequencing Platform"/>
            <person name="Russ C."/>
            <person name="Cuomo C."/>
            <person name="Shea T."/>
            <person name="Young S.K."/>
            <person name="Zeng Q."/>
            <person name="Koehrsen M."/>
            <person name="Haas B."/>
            <person name="Borodovsky M."/>
            <person name="Guigo R."/>
            <person name="Alvarado L."/>
            <person name="Berlin A."/>
            <person name="Bochicchio J."/>
            <person name="Borenstein D."/>
            <person name="Chapman S."/>
            <person name="Chen Z."/>
            <person name="Engels R."/>
            <person name="Freedman E."/>
            <person name="Gellesch M."/>
            <person name="Goldberg J."/>
            <person name="Griggs A."/>
            <person name="Gujja S."/>
            <person name="Heiman D."/>
            <person name="Hepburn T."/>
            <person name="Howarth C."/>
            <person name="Jen D."/>
            <person name="Larson L."/>
            <person name="Lewis B."/>
            <person name="Mehta T."/>
            <person name="Park D."/>
            <person name="Pearson M."/>
            <person name="Roberts A."/>
            <person name="Saif S."/>
            <person name="Shenoy N."/>
            <person name="Sisk P."/>
            <person name="Stolte C."/>
            <person name="Sykes S."/>
            <person name="Thomson T."/>
            <person name="Walk T."/>
            <person name="White J."/>
            <person name="Yandava C."/>
            <person name="Burger G."/>
            <person name="Gray M.W."/>
            <person name="Holland P.W.H."/>
            <person name="King N."/>
            <person name="Lang F.B.F."/>
            <person name="Roger A.J."/>
            <person name="Ruiz-Trillo I."/>
            <person name="Lander E."/>
            <person name="Nusbaum C."/>
        </authorList>
    </citation>
    <scope>NUCLEOTIDE SEQUENCE [LARGE SCALE GENOMIC DNA]</scope>
    <source>
        <strain evidence="2 3">DAOM BR117</strain>
    </source>
</reference>